<dbReference type="SUPFAM" id="SSF53756">
    <property type="entry name" value="UDP-Glycosyltransferase/glycogen phosphorylase"/>
    <property type="match status" value="1"/>
</dbReference>
<evidence type="ECO:0000259" key="2">
    <source>
        <dbReference type="Pfam" id="PF09314"/>
    </source>
</evidence>
<dbReference type="STRING" id="1515439.SAMN06265784_104218"/>
<dbReference type="GO" id="GO:0016757">
    <property type="term" value="F:glycosyltransferase activity"/>
    <property type="evidence" value="ECO:0007669"/>
    <property type="project" value="InterPro"/>
</dbReference>
<evidence type="ECO:0000313" key="4">
    <source>
        <dbReference type="Proteomes" id="UP000193228"/>
    </source>
</evidence>
<gene>
    <name evidence="3" type="ORF">SAMN06265784_104218</name>
</gene>
<proteinExistence type="predicted"/>
<sequence>MTGKKTIAILGTRGIPARHGGFETFAERLALHLNERGWIVTVYCQGTKELAEPVYDTWRGIRRITYPVSREGAAATLEFDWTCVRDVVRNPPGVALTLGYNTALFCIWMRLCGVKNIINMDGLEWRRDKWRKHERAWLWLNERIGCWVGNHLIADHPAIADHLSTRVSRSKITTITYGADHVEHADRDRLKDFSLSADRYGIFIGRPEPENSVIEVVEAFSRKRRDAKLVVLGNYEPDRRLYHREVMQAASDEVIFPGAIYDTDMIRSLRYHARFYLHGHRVGGTNPSLVEALGAGSAIIAHDNPFNRWVAGSGSRYFSSTNQCEHHIEDLLHDDSAVEQMRAVSRERFASTFQWSGILDEYESLLERYCAKEEEVIALTPEKRL</sequence>
<dbReference type="Gene3D" id="3.40.50.2000">
    <property type="entry name" value="Glycogen Phosphorylase B"/>
    <property type="match status" value="2"/>
</dbReference>
<reference evidence="4" key="1">
    <citation type="submission" date="2017-04" db="EMBL/GenBank/DDBJ databases">
        <authorList>
            <person name="Varghese N."/>
            <person name="Submissions S."/>
        </authorList>
    </citation>
    <scope>NUCLEOTIDE SEQUENCE [LARGE SCALE GENOMIC DNA]</scope>
    <source>
        <strain evidence="4">LMG 29540</strain>
    </source>
</reference>
<name>A0A1X7KR77_9BURK</name>
<dbReference type="Proteomes" id="UP000193228">
    <property type="component" value="Unassembled WGS sequence"/>
</dbReference>
<dbReference type="InterPro" id="IPR015393">
    <property type="entry name" value="DUF1972"/>
</dbReference>
<dbReference type="InterPro" id="IPR001296">
    <property type="entry name" value="Glyco_trans_1"/>
</dbReference>
<dbReference type="AlphaFoldDB" id="A0A1X7KR77"/>
<dbReference type="OrthoDB" id="9792269at2"/>
<keyword evidence="3" id="KW-0808">Transferase</keyword>
<dbReference type="EMBL" id="FXAT01000004">
    <property type="protein sequence ID" value="SMG44086.1"/>
    <property type="molecule type" value="Genomic_DNA"/>
</dbReference>
<dbReference type="Pfam" id="PF09314">
    <property type="entry name" value="DUF1972"/>
    <property type="match status" value="1"/>
</dbReference>
<accession>A0A1X7KR77</accession>
<feature type="domain" description="DUF1972" evidence="2">
    <location>
        <begin position="5"/>
        <end position="180"/>
    </location>
</feature>
<dbReference type="Pfam" id="PF00534">
    <property type="entry name" value="Glycos_transf_1"/>
    <property type="match status" value="1"/>
</dbReference>
<dbReference type="RefSeq" id="WP_085483931.1">
    <property type="nucleotide sequence ID" value="NZ_FXAT01000004.1"/>
</dbReference>
<keyword evidence="4" id="KW-1185">Reference proteome</keyword>
<organism evidence="3 4">
    <name type="scientific">Paraburkholderia susongensis</name>
    <dbReference type="NCBI Taxonomy" id="1515439"/>
    <lineage>
        <taxon>Bacteria</taxon>
        <taxon>Pseudomonadati</taxon>
        <taxon>Pseudomonadota</taxon>
        <taxon>Betaproteobacteria</taxon>
        <taxon>Burkholderiales</taxon>
        <taxon>Burkholderiaceae</taxon>
        <taxon>Paraburkholderia</taxon>
    </lineage>
</organism>
<feature type="domain" description="Glycosyl transferase family 1" evidence="1">
    <location>
        <begin position="198"/>
        <end position="346"/>
    </location>
</feature>
<dbReference type="PANTHER" id="PTHR12526">
    <property type="entry name" value="GLYCOSYLTRANSFERASE"/>
    <property type="match status" value="1"/>
</dbReference>
<evidence type="ECO:0000259" key="1">
    <source>
        <dbReference type="Pfam" id="PF00534"/>
    </source>
</evidence>
<protein>
    <submittedName>
        <fullName evidence="3">Glycosyltransferase involved in cell wall bisynthesis</fullName>
    </submittedName>
</protein>
<evidence type="ECO:0000313" key="3">
    <source>
        <dbReference type="EMBL" id="SMG44086.1"/>
    </source>
</evidence>